<dbReference type="Gene3D" id="3.40.390.10">
    <property type="entry name" value="Collagenase (Catalytic Domain)"/>
    <property type="match status" value="1"/>
</dbReference>
<proteinExistence type="predicted"/>
<dbReference type="NCBIfam" id="NF012211">
    <property type="entry name" value="tand_rpt_95"/>
    <property type="match status" value="2"/>
</dbReference>
<dbReference type="STRING" id="39692.BST38_25990"/>
<gene>
    <name evidence="4" type="ORF">MPP7335_05263</name>
</gene>
<dbReference type="InterPro" id="IPR024079">
    <property type="entry name" value="MetalloPept_cat_dom_sf"/>
</dbReference>
<evidence type="ECO:0000313" key="5">
    <source>
        <dbReference type="Proteomes" id="UP000252008"/>
    </source>
</evidence>
<feature type="compositionally biased region" description="Acidic residues" evidence="1">
    <location>
        <begin position="63"/>
        <end position="91"/>
    </location>
</feature>
<feature type="domain" description="Cadherin-like" evidence="3">
    <location>
        <begin position="348"/>
        <end position="440"/>
    </location>
</feature>
<dbReference type="GO" id="GO:0008237">
    <property type="term" value="F:metallopeptidase activity"/>
    <property type="evidence" value="ECO:0007669"/>
    <property type="project" value="InterPro"/>
</dbReference>
<evidence type="ECO:0000256" key="2">
    <source>
        <dbReference type="SAM" id="SignalP"/>
    </source>
</evidence>
<feature type="region of interest" description="Disordered" evidence="1">
    <location>
        <begin position="23"/>
        <end position="159"/>
    </location>
</feature>
<feature type="compositionally biased region" description="Low complexity" evidence="1">
    <location>
        <begin position="23"/>
        <end position="45"/>
    </location>
</feature>
<evidence type="ECO:0000259" key="3">
    <source>
        <dbReference type="Pfam" id="PF17892"/>
    </source>
</evidence>
<keyword evidence="2" id="KW-0732">Signal</keyword>
<feature type="compositionally biased region" description="Acidic residues" evidence="1">
    <location>
        <begin position="98"/>
        <end position="113"/>
    </location>
</feature>
<protein>
    <recommendedName>
        <fullName evidence="3">Cadherin-like domain-containing protein</fullName>
    </recommendedName>
</protein>
<dbReference type="EMBL" id="UEGS01000001">
    <property type="protein sequence ID" value="SRX83484.1"/>
    <property type="molecule type" value="Genomic_DNA"/>
</dbReference>
<feature type="chain" id="PRO_5016971333" description="Cadherin-like domain-containing protein" evidence="2">
    <location>
        <begin position="25"/>
        <end position="706"/>
    </location>
</feature>
<dbReference type="SUPFAM" id="SSF55486">
    <property type="entry name" value="Metalloproteases ('zincins'), catalytic domain"/>
    <property type="match status" value="1"/>
</dbReference>
<reference evidence="4 5" key="1">
    <citation type="submission" date="2018-05" db="EMBL/GenBank/DDBJ databases">
        <authorList>
            <consortium name="IHU Genomes"/>
        </authorList>
    </citation>
    <scope>NUCLEOTIDE SEQUENCE [LARGE SCALE GENOMIC DNA]</scope>
    <source>
        <strain evidence="4 5">P7335</strain>
    </source>
</reference>
<accession>A0A375YR88</accession>
<dbReference type="Proteomes" id="UP000252008">
    <property type="component" value="Unassembled WGS sequence"/>
</dbReference>
<evidence type="ECO:0000313" key="4">
    <source>
        <dbReference type="EMBL" id="SRX83484.1"/>
    </source>
</evidence>
<feature type="signal peptide" evidence="2">
    <location>
        <begin position="1"/>
        <end position="24"/>
    </location>
</feature>
<dbReference type="Pfam" id="PF17963">
    <property type="entry name" value="Big_9"/>
    <property type="match status" value="1"/>
</dbReference>
<evidence type="ECO:0000256" key="1">
    <source>
        <dbReference type="SAM" id="MobiDB-lite"/>
    </source>
</evidence>
<feature type="compositionally biased region" description="Polar residues" evidence="1">
    <location>
        <begin position="46"/>
        <end position="57"/>
    </location>
</feature>
<keyword evidence="5" id="KW-1185">Reference proteome</keyword>
<dbReference type="Gene3D" id="2.60.40.2810">
    <property type="match status" value="2"/>
</dbReference>
<name>A0A375YR88_MYCPF</name>
<sequence length="706" mass="72966">MRCAKYVGRVGALALALGIGTAVAAPAAADPSTAESSTDSAAVSTVKTPSKPQIGNRASSPEPEPEPADAEDAEDADSEDPQDDEDPDDPAEPSTADTIDEPADTDDTSEPEDAAPVTVEPDGDSAESPARHIPDTVNPEAGPADSEQDATPPELGIPVNTVAPQGDTGPSAAVVVTVEAPAPTVRQPAGAVGLVLGVPRALADIATRALAMLFNPPPSVPGDPPLLLAVLAFVRREIQRTFFNTTPTAAADTVTTAPGVPIRIAVLGNDTDPDAGDVLTVTGHTQAAHGVVTLNGDGTLTYVPVEGFRGVDTFTYTISDGASAWHGHGLFGVHTATATVTITVRSGNSAPTAVDDSATTNEDTALTLTAAALVANDRDPQGGRLTVGSVGDAVHGRVALNSDGSVTFTPDLNYHGAASFTYRVRDASGTLSDNTATVSIVVTPVDDVVFEFSFGAGAQYWTPQAKAALQAAAARLAENIATSSPVVITYDVTADDIRSGYTAYAVSPWGTWQPTGFWSTVVREKILSQVHHDPNGAEADAKLHFSFAWNWEYGDSVDWDEIDFQATATHELLHTLGFVSNVSSAGLNTNRYWYSFDEFLVDRNGTSVFGADLAWNTAYDPHLSGGNGGLFFGGAHAVAAYGGLVPLQAGSLSHLDRTTFTGAAAAYMGEFGYGQTLRRLSAVEIGILEDLGYTVVPAGAAALVAL</sequence>
<dbReference type="Pfam" id="PF17892">
    <property type="entry name" value="Cadherin_5"/>
    <property type="match status" value="1"/>
</dbReference>
<dbReference type="InterPro" id="IPR041690">
    <property type="entry name" value="Cadherin_5"/>
</dbReference>
<organism evidence="4 5">
    <name type="scientific">Mycolicibacterium parafortuitum</name>
    <name type="common">Mycobacterium parafortuitum</name>
    <dbReference type="NCBI Taxonomy" id="39692"/>
    <lineage>
        <taxon>Bacteria</taxon>
        <taxon>Bacillati</taxon>
        <taxon>Actinomycetota</taxon>
        <taxon>Actinomycetes</taxon>
        <taxon>Mycobacteriales</taxon>
        <taxon>Mycobacteriaceae</taxon>
        <taxon>Mycolicibacterium</taxon>
    </lineage>
</organism>
<dbReference type="AlphaFoldDB" id="A0A375YR88"/>